<reference evidence="3" key="1">
    <citation type="submission" date="2023-07" db="EMBL/GenBank/DDBJ databases">
        <title>Sequencing the genomes of 1000 actinobacteria strains.</title>
        <authorList>
            <person name="Klenk H.-P."/>
        </authorList>
    </citation>
    <scope>NUCLEOTIDE SEQUENCE</scope>
    <source>
        <strain evidence="3">DSM 107476</strain>
    </source>
</reference>
<keyword evidence="2" id="KW-0732">Signal</keyword>
<organism evidence="3 4">
    <name type="scientific">Corynebacterium guangdongense</name>
    <dbReference type="NCBI Taxonomy" id="1783348"/>
    <lineage>
        <taxon>Bacteria</taxon>
        <taxon>Bacillati</taxon>
        <taxon>Actinomycetota</taxon>
        <taxon>Actinomycetes</taxon>
        <taxon>Mycobacteriales</taxon>
        <taxon>Corynebacteriaceae</taxon>
        <taxon>Corynebacterium</taxon>
    </lineage>
</organism>
<feature type="region of interest" description="Disordered" evidence="1">
    <location>
        <begin position="25"/>
        <end position="67"/>
    </location>
</feature>
<sequence>MNKRFIATALTGLVAVGLAACSPPNQNDSELKVETAKEQDAASVTEGSSWTTGEASAESSTTGTATAAAGAEDISFVDCVAEPAQEPDRVTLDCANPADAVVNIQWSTWGSDEAQGNGTNQTTGLPAVVTLSDASTTAEGEVYTAIEVDGVAVTQ</sequence>
<evidence type="ECO:0000313" key="4">
    <source>
        <dbReference type="Proteomes" id="UP001180840"/>
    </source>
</evidence>
<dbReference type="PROSITE" id="PS51257">
    <property type="entry name" value="PROKAR_LIPOPROTEIN"/>
    <property type="match status" value="1"/>
</dbReference>
<feature type="chain" id="PRO_5045331476" evidence="2">
    <location>
        <begin position="20"/>
        <end position="155"/>
    </location>
</feature>
<feature type="compositionally biased region" description="Basic and acidic residues" evidence="1">
    <location>
        <begin position="29"/>
        <end position="40"/>
    </location>
</feature>
<evidence type="ECO:0000313" key="3">
    <source>
        <dbReference type="EMBL" id="MDR7328915.1"/>
    </source>
</evidence>
<gene>
    <name evidence="3" type="ORF">J2S39_000591</name>
</gene>
<protein>
    <submittedName>
        <fullName evidence="3">FtsP/CotA-like multicopper oxidase with cupredoxin domain</fullName>
    </submittedName>
</protein>
<evidence type="ECO:0000256" key="1">
    <source>
        <dbReference type="SAM" id="MobiDB-lite"/>
    </source>
</evidence>
<name>A0ABU1ZVN0_9CORY</name>
<dbReference type="EMBL" id="JAVDXZ010000001">
    <property type="protein sequence ID" value="MDR7328915.1"/>
    <property type="molecule type" value="Genomic_DNA"/>
</dbReference>
<proteinExistence type="predicted"/>
<feature type="compositionally biased region" description="Low complexity" evidence="1">
    <location>
        <begin position="51"/>
        <end position="67"/>
    </location>
</feature>
<dbReference type="RefSeq" id="WP_290197906.1">
    <property type="nucleotide sequence ID" value="NZ_CP047654.1"/>
</dbReference>
<comment type="caution">
    <text evidence="3">The sequence shown here is derived from an EMBL/GenBank/DDBJ whole genome shotgun (WGS) entry which is preliminary data.</text>
</comment>
<keyword evidence="4" id="KW-1185">Reference proteome</keyword>
<accession>A0ABU1ZVN0</accession>
<feature type="signal peptide" evidence="2">
    <location>
        <begin position="1"/>
        <end position="19"/>
    </location>
</feature>
<evidence type="ECO:0000256" key="2">
    <source>
        <dbReference type="SAM" id="SignalP"/>
    </source>
</evidence>
<dbReference type="Proteomes" id="UP001180840">
    <property type="component" value="Unassembled WGS sequence"/>
</dbReference>